<name>A0AA88VQV1_9ASTE</name>
<feature type="domain" description="DC1" evidence="2">
    <location>
        <begin position="123"/>
        <end position="172"/>
    </location>
</feature>
<accession>A0AA88VQV1</accession>
<proteinExistence type="predicted"/>
<evidence type="ECO:0000256" key="1">
    <source>
        <dbReference type="ARBA" id="ARBA00022737"/>
    </source>
</evidence>
<dbReference type="InterPro" id="IPR046349">
    <property type="entry name" value="C1-like_sf"/>
</dbReference>
<organism evidence="3 4">
    <name type="scientific">Escallonia herrerae</name>
    <dbReference type="NCBI Taxonomy" id="1293975"/>
    <lineage>
        <taxon>Eukaryota</taxon>
        <taxon>Viridiplantae</taxon>
        <taxon>Streptophyta</taxon>
        <taxon>Embryophyta</taxon>
        <taxon>Tracheophyta</taxon>
        <taxon>Spermatophyta</taxon>
        <taxon>Magnoliopsida</taxon>
        <taxon>eudicotyledons</taxon>
        <taxon>Gunneridae</taxon>
        <taxon>Pentapetalae</taxon>
        <taxon>asterids</taxon>
        <taxon>campanulids</taxon>
        <taxon>Escalloniales</taxon>
        <taxon>Escalloniaceae</taxon>
        <taxon>Escallonia</taxon>
    </lineage>
</organism>
<dbReference type="PANTHER" id="PTHR32410:SF216">
    <property type="entry name" value="PHORBOL-ESTER_DAG-TYPE DOMAIN-CONTAINING PROTEIN"/>
    <property type="match status" value="1"/>
</dbReference>
<dbReference type="Proteomes" id="UP001188597">
    <property type="component" value="Unassembled WGS sequence"/>
</dbReference>
<dbReference type="SUPFAM" id="SSF57889">
    <property type="entry name" value="Cysteine-rich domain"/>
    <property type="match status" value="2"/>
</dbReference>
<evidence type="ECO:0000313" key="3">
    <source>
        <dbReference type="EMBL" id="KAK3013407.1"/>
    </source>
</evidence>
<dbReference type="InterPro" id="IPR053192">
    <property type="entry name" value="Vacuole_Formation_Reg"/>
</dbReference>
<feature type="domain" description="DC1" evidence="2">
    <location>
        <begin position="68"/>
        <end position="112"/>
    </location>
</feature>
<dbReference type="InterPro" id="IPR004146">
    <property type="entry name" value="DC1"/>
</dbReference>
<evidence type="ECO:0000313" key="4">
    <source>
        <dbReference type="Proteomes" id="UP001188597"/>
    </source>
</evidence>
<dbReference type="AlphaFoldDB" id="A0AA88VQV1"/>
<protein>
    <recommendedName>
        <fullName evidence="2">DC1 domain-containing protein</fullName>
    </recommendedName>
</protein>
<sequence length="295" mass="33411">MDRSSQMGSASISFSTSNHGSISTIEVEGVECIACGNEWRNFSYICYPCNFDMDIICATAMERKIDHPSHKHPLTPVRRTALLLCDACGQKHEGTWYQCTTCVHFWIHRDCASLPSTIERSDHKHPLTLSYTLPSQYTTFDVFCDICREELRHYYWVYYCGKCRYFTHVRCAPSKIEPLMSIHPPEIDDHDSDRLYLPPDDIKSINSYLQSCNTHFTQTTGSSSSQNPLNRWACFDVKVVVFIATGLPSVVRAASSTSTSHVVPYQARLTMKLIGITSSISRQTYPVRASHVVTA</sequence>
<reference evidence="3" key="1">
    <citation type="submission" date="2022-12" db="EMBL/GenBank/DDBJ databases">
        <title>Draft genome assemblies for two species of Escallonia (Escalloniales).</title>
        <authorList>
            <person name="Chanderbali A."/>
            <person name="Dervinis C."/>
            <person name="Anghel I."/>
            <person name="Soltis D."/>
            <person name="Soltis P."/>
            <person name="Zapata F."/>
        </authorList>
    </citation>
    <scope>NUCLEOTIDE SEQUENCE</scope>
    <source>
        <strain evidence="3">UCBG64.0493</strain>
        <tissue evidence="3">Leaf</tissue>
    </source>
</reference>
<evidence type="ECO:0000259" key="2">
    <source>
        <dbReference type="Pfam" id="PF03107"/>
    </source>
</evidence>
<dbReference type="Pfam" id="PF03107">
    <property type="entry name" value="C1_2"/>
    <property type="match status" value="2"/>
</dbReference>
<dbReference type="PANTHER" id="PTHR32410">
    <property type="entry name" value="CYSTEINE/HISTIDINE-RICH C1 DOMAIN FAMILY PROTEIN"/>
    <property type="match status" value="1"/>
</dbReference>
<keyword evidence="1" id="KW-0677">Repeat</keyword>
<gene>
    <name evidence="3" type="ORF">RJ639_009468</name>
</gene>
<comment type="caution">
    <text evidence="3">The sequence shown here is derived from an EMBL/GenBank/DDBJ whole genome shotgun (WGS) entry which is preliminary data.</text>
</comment>
<keyword evidence="4" id="KW-1185">Reference proteome</keyword>
<dbReference type="EMBL" id="JAVXUP010001300">
    <property type="protein sequence ID" value="KAK3013407.1"/>
    <property type="molecule type" value="Genomic_DNA"/>
</dbReference>